<dbReference type="PANTHER" id="PTHR43190">
    <property type="entry name" value="N-ACETYL-D-GLUCOSAMINE KINASE"/>
    <property type="match status" value="1"/>
</dbReference>
<dbReference type="AlphaFoldDB" id="A0A6L9XUC0"/>
<dbReference type="Proteomes" id="UP000474967">
    <property type="component" value="Unassembled WGS sequence"/>
</dbReference>
<dbReference type="PANTHER" id="PTHR43190:SF3">
    <property type="entry name" value="N-ACETYL-D-GLUCOSAMINE KINASE"/>
    <property type="match status" value="1"/>
</dbReference>
<evidence type="ECO:0000313" key="4">
    <source>
        <dbReference type="Proteomes" id="UP000474967"/>
    </source>
</evidence>
<dbReference type="Pfam" id="PF01869">
    <property type="entry name" value="BcrAD_BadFG"/>
    <property type="match status" value="1"/>
</dbReference>
<feature type="compositionally biased region" description="Basic and acidic residues" evidence="1">
    <location>
        <begin position="310"/>
        <end position="322"/>
    </location>
</feature>
<dbReference type="InterPro" id="IPR043129">
    <property type="entry name" value="ATPase_NBD"/>
</dbReference>
<accession>A0A6L9XUC0</accession>
<dbReference type="EMBL" id="JAAGWY010000001">
    <property type="protein sequence ID" value="NEN04979.1"/>
    <property type="molecule type" value="Genomic_DNA"/>
</dbReference>
<gene>
    <name evidence="3" type="ORF">G3T36_03760</name>
</gene>
<organism evidence="3 4">
    <name type="scientific">Leifsonia tongyongensis</name>
    <dbReference type="NCBI Taxonomy" id="1268043"/>
    <lineage>
        <taxon>Bacteria</taxon>
        <taxon>Bacillati</taxon>
        <taxon>Actinomycetota</taxon>
        <taxon>Actinomycetes</taxon>
        <taxon>Micrococcales</taxon>
        <taxon>Microbacteriaceae</taxon>
        <taxon>Leifsonia</taxon>
    </lineage>
</organism>
<feature type="region of interest" description="Disordered" evidence="1">
    <location>
        <begin position="303"/>
        <end position="322"/>
    </location>
</feature>
<proteinExistence type="predicted"/>
<protein>
    <recommendedName>
        <fullName evidence="2">ATPase BadF/BadG/BcrA/BcrD type domain-containing protein</fullName>
    </recommendedName>
</protein>
<evidence type="ECO:0000259" key="2">
    <source>
        <dbReference type="Pfam" id="PF01869"/>
    </source>
</evidence>
<sequence length="322" mass="32875">MAELAFDIGQTQSRLRLLSGDGPAAELELDGFRYGDDVLSTVFLLCREAADRFRVPSITAVAGGMTGLYGSVPDLSELATRLATTLSVQHLVVGDDAVSSHLGALGGEPGALVAAGTGIVGLGIGPAGAARVDGTGSMIGDDGSGWWIGRRGAIAALSARDGRSGGSPRLLASLESQFGPVADFPALVAQSQFPVGTVASFAPAVAAAAREGDREARVIWAEAARYIGDAVVAAATRAGFARDARFPWAVVGRLTGAADLLDPVIESLVSGRFPAAFRVSSGGSSLDGAVRLLHYPNAKTLAPLVGTSTKEPETTEEKDTDD</sequence>
<name>A0A6L9XUC0_9MICO</name>
<feature type="domain" description="ATPase BadF/BadG/BcrA/BcrD type" evidence="2">
    <location>
        <begin position="86"/>
        <end position="248"/>
    </location>
</feature>
<reference evidence="3 4" key="1">
    <citation type="journal article" date="2014" name="J. Microbiol.">
        <title>Diaminobutyricibacter tongyongensis gen. nov., sp. nov. and Homoserinibacter gongjuensis gen. nov., sp. nov. belong to the family Microbacteriaceae.</title>
        <authorList>
            <person name="Kim S.J."/>
            <person name="Ahn J.H."/>
            <person name="Weon H.Y."/>
            <person name="Hamada M."/>
            <person name="Suzuki K."/>
            <person name="Kwon S.W."/>
        </authorList>
    </citation>
    <scope>NUCLEOTIDE SEQUENCE [LARGE SCALE GENOMIC DNA]</scope>
    <source>
        <strain evidence="3 4">NBRC 108724</strain>
    </source>
</reference>
<keyword evidence="4" id="KW-1185">Reference proteome</keyword>
<dbReference type="Gene3D" id="3.30.420.40">
    <property type="match status" value="2"/>
</dbReference>
<dbReference type="InterPro" id="IPR052519">
    <property type="entry name" value="Euk-type_GlcNAc_Kinase"/>
</dbReference>
<dbReference type="InterPro" id="IPR002731">
    <property type="entry name" value="ATPase_BadF"/>
</dbReference>
<evidence type="ECO:0000256" key="1">
    <source>
        <dbReference type="SAM" id="MobiDB-lite"/>
    </source>
</evidence>
<evidence type="ECO:0000313" key="3">
    <source>
        <dbReference type="EMBL" id="NEN04979.1"/>
    </source>
</evidence>
<dbReference type="SUPFAM" id="SSF53067">
    <property type="entry name" value="Actin-like ATPase domain"/>
    <property type="match status" value="1"/>
</dbReference>
<dbReference type="RefSeq" id="WP_163288056.1">
    <property type="nucleotide sequence ID" value="NZ_JAAGWY010000001.1"/>
</dbReference>
<comment type="caution">
    <text evidence="3">The sequence shown here is derived from an EMBL/GenBank/DDBJ whole genome shotgun (WGS) entry which is preliminary data.</text>
</comment>